<dbReference type="EMBL" id="JAPHAV010000022">
    <property type="protein sequence ID" value="MCX2699233.1"/>
    <property type="molecule type" value="Genomic_DNA"/>
</dbReference>
<feature type="transmembrane region" description="Helical" evidence="1">
    <location>
        <begin position="15"/>
        <end position="36"/>
    </location>
</feature>
<evidence type="ECO:0000313" key="3">
    <source>
        <dbReference type="Proteomes" id="UP001301216"/>
    </source>
</evidence>
<dbReference type="RefSeq" id="WP_265986952.1">
    <property type="nucleotide sequence ID" value="NZ_JAPHAV010000022.1"/>
</dbReference>
<keyword evidence="1" id="KW-1133">Transmembrane helix</keyword>
<keyword evidence="3" id="KW-1185">Reference proteome</keyword>
<dbReference type="InterPro" id="IPR018895">
    <property type="entry name" value="DUF2474"/>
</dbReference>
<dbReference type="Pfam" id="PF10617">
    <property type="entry name" value="DUF2474"/>
    <property type="match status" value="1"/>
</dbReference>
<keyword evidence="1" id="KW-0472">Membrane</keyword>
<dbReference type="Proteomes" id="UP001301216">
    <property type="component" value="Unassembled WGS sequence"/>
</dbReference>
<evidence type="ECO:0000313" key="2">
    <source>
        <dbReference type="EMBL" id="MCX2699233.1"/>
    </source>
</evidence>
<accession>A0ABT3QUC3</accession>
<reference evidence="2 3" key="1">
    <citation type="submission" date="2022-11" db="EMBL/GenBank/DDBJ databases">
        <title>Brucella sp. YY2X, whole genome shotgun sequencing project.</title>
        <authorList>
            <person name="Yang Y."/>
        </authorList>
    </citation>
    <scope>NUCLEOTIDE SEQUENCE [LARGE SCALE GENOMIC DNA]</scope>
    <source>
        <strain evidence="2 3">YY2X</strain>
    </source>
</reference>
<comment type="caution">
    <text evidence="2">The sequence shown here is derived from an EMBL/GenBank/DDBJ whole genome shotgun (WGS) entry which is preliminary data.</text>
</comment>
<evidence type="ECO:0000256" key="1">
    <source>
        <dbReference type="SAM" id="Phobius"/>
    </source>
</evidence>
<protein>
    <submittedName>
        <fullName evidence="2">DUF2474 domain-containing protein</fullName>
    </submittedName>
</protein>
<organism evidence="2 3">
    <name type="scientific">Ochrobactrum chromiisoli</name>
    <dbReference type="NCBI Taxonomy" id="2993941"/>
    <lineage>
        <taxon>Bacteria</taxon>
        <taxon>Pseudomonadati</taxon>
        <taxon>Pseudomonadota</taxon>
        <taxon>Alphaproteobacteria</taxon>
        <taxon>Hyphomicrobiales</taxon>
        <taxon>Brucellaceae</taxon>
        <taxon>Brucella/Ochrobactrum group</taxon>
        <taxon>Ochrobactrum</taxon>
    </lineage>
</organism>
<sequence>MADAPHHQKLWLRRVGWMVLIWTGSVVALAIVALLFRLLMNLAGMTV</sequence>
<name>A0ABT3QUC3_9HYPH</name>
<gene>
    <name evidence="2" type="ORF">OPR82_21235</name>
</gene>
<proteinExistence type="predicted"/>
<keyword evidence="1" id="KW-0812">Transmembrane</keyword>